<dbReference type="PANTHER" id="PTHR46306:SF1">
    <property type="entry name" value="BTB_POZ DOMAIN-CONTAINING PROTEIN 9"/>
    <property type="match status" value="1"/>
</dbReference>
<comment type="caution">
    <text evidence="4">The sequence shown here is derived from an EMBL/GenBank/DDBJ whole genome shotgun (WGS) entry which is preliminary data.</text>
</comment>
<evidence type="ECO:0000313" key="4">
    <source>
        <dbReference type="EMBL" id="GBC00380.1"/>
    </source>
</evidence>
<feature type="region of interest" description="Disordered" evidence="1">
    <location>
        <begin position="495"/>
        <end position="515"/>
    </location>
</feature>
<dbReference type="SUPFAM" id="SSF54695">
    <property type="entry name" value="POZ domain"/>
    <property type="match status" value="1"/>
</dbReference>
<evidence type="ECO:0000313" key="5">
    <source>
        <dbReference type="EMBL" id="GES96410.1"/>
    </source>
</evidence>
<dbReference type="PROSITE" id="PS51886">
    <property type="entry name" value="TLDC"/>
    <property type="match status" value="1"/>
</dbReference>
<dbReference type="InterPro" id="IPR006571">
    <property type="entry name" value="TLDc_dom"/>
</dbReference>
<dbReference type="AlphaFoldDB" id="A0A2Z6RTP1"/>
<dbReference type="Proteomes" id="UP000615446">
    <property type="component" value="Unassembled WGS sequence"/>
</dbReference>
<gene>
    <name evidence="5" type="ORF">RCL2_002304100</name>
    <name evidence="4" type="ORF">RclHR1_03840002</name>
</gene>
<organism evidence="4 6">
    <name type="scientific">Rhizophagus clarus</name>
    <dbReference type="NCBI Taxonomy" id="94130"/>
    <lineage>
        <taxon>Eukaryota</taxon>
        <taxon>Fungi</taxon>
        <taxon>Fungi incertae sedis</taxon>
        <taxon>Mucoromycota</taxon>
        <taxon>Glomeromycotina</taxon>
        <taxon>Glomeromycetes</taxon>
        <taxon>Glomerales</taxon>
        <taxon>Glomeraceae</taxon>
        <taxon>Rhizophagus</taxon>
    </lineage>
</organism>
<feature type="domain" description="TLDc" evidence="3">
    <location>
        <begin position="301"/>
        <end position="464"/>
    </location>
</feature>
<dbReference type="InterPro" id="IPR011333">
    <property type="entry name" value="SKP1/BTB/POZ_sf"/>
</dbReference>
<dbReference type="Gene3D" id="3.30.710.10">
    <property type="entry name" value="Potassium Channel Kv1.1, Chain A"/>
    <property type="match status" value="1"/>
</dbReference>
<protein>
    <submittedName>
        <fullName evidence="5">Carbohydrate-binding module family 13 protein</fullName>
    </submittedName>
</protein>
<dbReference type="OrthoDB" id="2340634at2759"/>
<dbReference type="InterPro" id="IPR000210">
    <property type="entry name" value="BTB/POZ_dom"/>
</dbReference>
<dbReference type="Pfam" id="PF00651">
    <property type="entry name" value="BTB"/>
    <property type="match status" value="1"/>
</dbReference>
<dbReference type="Proteomes" id="UP000247702">
    <property type="component" value="Unassembled WGS sequence"/>
</dbReference>
<sequence length="515" mass="59878">MSINKYSDLSNLLSQNLLDTLNDDEYYDIAIEVGNDLDVKIFRAHMVILSCRSPYLRRILLSNKRKSDDGNFAHIKLPNILPEIFQVVLRYIYSGKLVLEKYDISNVVKVLVAVNELGLQELVPMLQSFLINNNAKWLEQNFNLVFQISFENDSFLELQKYCVKLLSNNPDKTFDLLNLSSISEKSLISLIRHENLQMSVIQVWNHVLKWGISHNPEISSDLSKFSNDDFNALKDTLKHCIPFIKFFELSSREFLINVFPYRDVLPKDLYIDLLKFFLNSNYKPIKSQLIKGFGLNNFYSKIITINHIELITKWIDKLEIMGKIKNLYEFNLIFRASRDGFTPKKFHEICDNKFHTITLIKVKDSDEILGGYNPIEWKSTGYFGNSKDSFIFSFRNKWSVKGILSRVQNENQAINFFSIYGPSFGNGDLTICGDVNYCKKSSYEKQIRQSNKFSIEDYEVFQIKKLSFNNSNMNKFISGTSDLSDFELAKDSEYSDGSENWENLKNLLEEPETES</sequence>
<feature type="domain" description="BTB" evidence="2">
    <location>
        <begin position="27"/>
        <end position="101"/>
    </location>
</feature>
<dbReference type="EMBL" id="BEXD01003157">
    <property type="protein sequence ID" value="GBC00380.1"/>
    <property type="molecule type" value="Genomic_DNA"/>
</dbReference>
<dbReference type="Pfam" id="PF07534">
    <property type="entry name" value="TLD"/>
    <property type="match status" value="1"/>
</dbReference>
<dbReference type="GO" id="GO:0005737">
    <property type="term" value="C:cytoplasm"/>
    <property type="evidence" value="ECO:0007669"/>
    <property type="project" value="TreeGrafter"/>
</dbReference>
<evidence type="ECO:0000313" key="6">
    <source>
        <dbReference type="Proteomes" id="UP000247702"/>
    </source>
</evidence>
<proteinExistence type="predicted"/>
<accession>A0A2Z6RTP1</accession>
<evidence type="ECO:0000259" key="2">
    <source>
        <dbReference type="PROSITE" id="PS50097"/>
    </source>
</evidence>
<dbReference type="EMBL" id="BLAL01000250">
    <property type="protein sequence ID" value="GES96410.1"/>
    <property type="molecule type" value="Genomic_DNA"/>
</dbReference>
<dbReference type="SMART" id="SM00584">
    <property type="entry name" value="TLDc"/>
    <property type="match status" value="1"/>
</dbReference>
<dbReference type="PROSITE" id="PS50097">
    <property type="entry name" value="BTB"/>
    <property type="match status" value="1"/>
</dbReference>
<dbReference type="CDD" id="cd18186">
    <property type="entry name" value="BTB_POZ_ZBTB_KLHL-like"/>
    <property type="match status" value="1"/>
</dbReference>
<evidence type="ECO:0000259" key="3">
    <source>
        <dbReference type="PROSITE" id="PS51886"/>
    </source>
</evidence>
<dbReference type="SMART" id="SM00225">
    <property type="entry name" value="BTB"/>
    <property type="match status" value="1"/>
</dbReference>
<dbReference type="PANTHER" id="PTHR46306">
    <property type="entry name" value="BTB/POZ DOMAIN-CONTAINING PROTEIN 9"/>
    <property type="match status" value="1"/>
</dbReference>
<reference evidence="4 6" key="1">
    <citation type="submission" date="2017-11" db="EMBL/GenBank/DDBJ databases">
        <title>The genome of Rhizophagus clarus HR1 reveals common genetic basis of auxotrophy among arbuscular mycorrhizal fungi.</title>
        <authorList>
            <person name="Kobayashi Y."/>
        </authorList>
    </citation>
    <scope>NUCLEOTIDE SEQUENCE [LARGE SCALE GENOMIC DNA]</scope>
    <source>
        <strain evidence="4 6">HR1</strain>
    </source>
</reference>
<evidence type="ECO:0000256" key="1">
    <source>
        <dbReference type="SAM" id="MobiDB-lite"/>
    </source>
</evidence>
<reference evidence="5" key="2">
    <citation type="submission" date="2019-10" db="EMBL/GenBank/DDBJ databases">
        <title>Conservation and host-specific expression of non-tandemly repeated heterogenous ribosome RNA gene in arbuscular mycorrhizal fungi.</title>
        <authorList>
            <person name="Maeda T."/>
            <person name="Kobayashi Y."/>
            <person name="Nakagawa T."/>
            <person name="Ezawa T."/>
            <person name="Yamaguchi K."/>
            <person name="Bino T."/>
            <person name="Nishimoto Y."/>
            <person name="Shigenobu S."/>
            <person name="Kawaguchi M."/>
        </authorList>
    </citation>
    <scope>NUCLEOTIDE SEQUENCE</scope>
    <source>
        <strain evidence="5">HR1</strain>
    </source>
</reference>
<name>A0A2Z6RTP1_9GLOM</name>
<dbReference type="InterPro" id="IPR052407">
    <property type="entry name" value="BTB_POZ_domain_cont_9"/>
</dbReference>
<keyword evidence="6" id="KW-1185">Reference proteome</keyword>